<name>A0A0F9FWN7_9ZZZZ</name>
<reference evidence="1" key="1">
    <citation type="journal article" date="2015" name="Nature">
        <title>Complex archaea that bridge the gap between prokaryotes and eukaryotes.</title>
        <authorList>
            <person name="Spang A."/>
            <person name="Saw J.H."/>
            <person name="Jorgensen S.L."/>
            <person name="Zaremba-Niedzwiedzka K."/>
            <person name="Martijn J."/>
            <person name="Lind A.E."/>
            <person name="van Eijk R."/>
            <person name="Schleper C."/>
            <person name="Guy L."/>
            <person name="Ettema T.J."/>
        </authorList>
    </citation>
    <scope>NUCLEOTIDE SEQUENCE</scope>
</reference>
<sequence>PIVIITSIQVAPDGASPEIIRTGTMIAELNQDLITAPTLEPAANILRPGLTRDIQTKHTATASEIMLVRSLKGDSASGRPPAPMSRTV</sequence>
<evidence type="ECO:0000313" key="1">
    <source>
        <dbReference type="EMBL" id="KKL55587.1"/>
    </source>
</evidence>
<gene>
    <name evidence="1" type="ORF">LCGC14_2253910</name>
</gene>
<dbReference type="AlphaFoldDB" id="A0A0F9FWN7"/>
<protein>
    <submittedName>
        <fullName evidence="1">Uncharacterized protein</fullName>
    </submittedName>
</protein>
<comment type="caution">
    <text evidence="1">The sequence shown here is derived from an EMBL/GenBank/DDBJ whole genome shotgun (WGS) entry which is preliminary data.</text>
</comment>
<dbReference type="EMBL" id="LAZR01030788">
    <property type="protein sequence ID" value="KKL55587.1"/>
    <property type="molecule type" value="Genomic_DNA"/>
</dbReference>
<accession>A0A0F9FWN7</accession>
<feature type="non-terminal residue" evidence="1">
    <location>
        <position position="1"/>
    </location>
</feature>
<proteinExistence type="predicted"/>
<organism evidence="1">
    <name type="scientific">marine sediment metagenome</name>
    <dbReference type="NCBI Taxonomy" id="412755"/>
    <lineage>
        <taxon>unclassified sequences</taxon>
        <taxon>metagenomes</taxon>
        <taxon>ecological metagenomes</taxon>
    </lineage>
</organism>